<proteinExistence type="predicted"/>
<comment type="caution">
    <text evidence="2">The sequence shown here is derived from an EMBL/GenBank/DDBJ whole genome shotgun (WGS) entry which is preliminary data.</text>
</comment>
<gene>
    <name evidence="2" type="ORF">H9650_07325</name>
</gene>
<evidence type="ECO:0000313" key="2">
    <source>
        <dbReference type="EMBL" id="MBD7943928.1"/>
    </source>
</evidence>
<dbReference type="EMBL" id="JACSQO010000002">
    <property type="protein sequence ID" value="MBD7943928.1"/>
    <property type="molecule type" value="Genomic_DNA"/>
</dbReference>
<protein>
    <recommendedName>
        <fullName evidence="1">GP-PDE domain-containing protein</fullName>
    </recommendedName>
</protein>
<dbReference type="PANTHER" id="PTHR46211">
    <property type="entry name" value="GLYCEROPHOSPHORYL DIESTER PHOSPHODIESTERASE"/>
    <property type="match status" value="1"/>
</dbReference>
<reference evidence="2 3" key="1">
    <citation type="submission" date="2020-08" db="EMBL/GenBank/DDBJ databases">
        <title>A Genomic Blueprint of the Chicken Gut Microbiome.</title>
        <authorList>
            <person name="Gilroy R."/>
            <person name="Ravi A."/>
            <person name="Getino M."/>
            <person name="Pursley I."/>
            <person name="Horton D.L."/>
            <person name="Alikhan N.-F."/>
            <person name="Baker D."/>
            <person name="Gharbi K."/>
            <person name="Hall N."/>
            <person name="Watson M."/>
            <person name="Adriaenssens E.M."/>
            <person name="Foster-Nyarko E."/>
            <person name="Jarju S."/>
            <person name="Secka A."/>
            <person name="Antonio M."/>
            <person name="Oren A."/>
            <person name="Chaudhuri R."/>
            <person name="La Ragione R.M."/>
            <person name="Hildebrand F."/>
            <person name="Pallen M.J."/>
        </authorList>
    </citation>
    <scope>NUCLEOTIDE SEQUENCE [LARGE SCALE GENOMIC DNA]</scope>
    <source>
        <strain evidence="2 3">Sa2BUA9</strain>
    </source>
</reference>
<dbReference type="RefSeq" id="WP_191696886.1">
    <property type="nucleotide sequence ID" value="NZ_JACSQO010000002.1"/>
</dbReference>
<dbReference type="PANTHER" id="PTHR46211:SF1">
    <property type="entry name" value="GLYCEROPHOSPHODIESTER PHOSPHODIESTERASE, CYTOPLASMIC"/>
    <property type="match status" value="1"/>
</dbReference>
<evidence type="ECO:0000313" key="3">
    <source>
        <dbReference type="Proteomes" id="UP000640786"/>
    </source>
</evidence>
<dbReference type="InterPro" id="IPR030395">
    <property type="entry name" value="GP_PDE_dom"/>
</dbReference>
<dbReference type="InterPro" id="IPR017946">
    <property type="entry name" value="PLC-like_Pdiesterase_TIM-brl"/>
</dbReference>
<evidence type="ECO:0000259" key="1">
    <source>
        <dbReference type="PROSITE" id="PS51704"/>
    </source>
</evidence>
<name>A0ABR8R7Z5_9BACI</name>
<dbReference type="SUPFAM" id="SSF51695">
    <property type="entry name" value="PLC-like phosphodiesterases"/>
    <property type="match status" value="1"/>
</dbReference>
<feature type="domain" description="GP-PDE" evidence="1">
    <location>
        <begin position="4"/>
        <end position="236"/>
    </location>
</feature>
<sequence>MSNLPVYAHRGGATKYVENSLRSFEYAKKIGVDGIEMDLQLSADGVAFVTHDLDFFRLAGINRRITDMAAEEILQLKLGKTFLRRFLYSRVLSFDDFLSFFEQTNLKLNVEFKESFLGKTEKIEEVVYKTKNIKDVHFSSFEESILETIQRMPIKTKTAFIGKKNSSWDEILANRSYDAIHLNKKFFGTELMDRIWEAGFPMRFYNIKGTEKYLKNPPKSVIGWITDFPLKLIEQQNRL</sequence>
<accession>A0ABR8R7Z5</accession>
<keyword evidence="3" id="KW-1185">Reference proteome</keyword>
<dbReference type="Pfam" id="PF03009">
    <property type="entry name" value="GDPD"/>
    <property type="match status" value="1"/>
</dbReference>
<organism evidence="2 3">
    <name type="scientific">Psychrobacillus faecigallinarum</name>
    <dbReference type="NCBI Taxonomy" id="2762235"/>
    <lineage>
        <taxon>Bacteria</taxon>
        <taxon>Bacillati</taxon>
        <taxon>Bacillota</taxon>
        <taxon>Bacilli</taxon>
        <taxon>Bacillales</taxon>
        <taxon>Bacillaceae</taxon>
        <taxon>Psychrobacillus</taxon>
    </lineage>
</organism>
<dbReference type="PROSITE" id="PS51704">
    <property type="entry name" value="GP_PDE"/>
    <property type="match status" value="1"/>
</dbReference>
<dbReference type="Gene3D" id="3.20.20.190">
    <property type="entry name" value="Phosphatidylinositol (PI) phosphodiesterase"/>
    <property type="match status" value="1"/>
</dbReference>
<dbReference type="Proteomes" id="UP000640786">
    <property type="component" value="Unassembled WGS sequence"/>
</dbReference>